<keyword evidence="3" id="KW-1185">Reference proteome</keyword>
<protein>
    <submittedName>
        <fullName evidence="2">Uncharacterized protein</fullName>
    </submittedName>
</protein>
<evidence type="ECO:0000313" key="2">
    <source>
        <dbReference type="EMBL" id="GFH48270.1"/>
    </source>
</evidence>
<evidence type="ECO:0000313" key="3">
    <source>
        <dbReference type="Proteomes" id="UP001054902"/>
    </source>
</evidence>
<feature type="compositionally biased region" description="Basic and acidic residues" evidence="1">
    <location>
        <begin position="182"/>
        <end position="205"/>
    </location>
</feature>
<accession>A0AAD3CP76</accession>
<comment type="caution">
    <text evidence="2">The sequence shown here is derived from an EMBL/GenBank/DDBJ whole genome shotgun (WGS) entry which is preliminary data.</text>
</comment>
<sequence>MGEKQGFKLQSSASDENNDVDDSFNDSSWIQDAMNLDPKDVEEEAKKEKDRLRKIQVPLKEGIAGFTVDPDLGFVCILAPMSEEENYDKFSYVIISPTDTEKLSSAEALCLVQLSGGLDLGAAVFPPETLAKIVANEMILQSDDDEEEEEIDINIEELRAQVRLLGVTALRNEKYQASLNQKEMESDESIKDTFESSPEREEKIESSSPQILAAIQKLPGLQEVTLDKTRDALRIHADEYGSLSRQGFSELLDTLRTGRGLMAGNGRKRLQDQPLKLRITATISKQSKGMDNDLGLSTIEIDHVPAFQAIGLALRYKTPVTISDDCFSHEAEFNGFDEQVMDVYTRFPAFKPIQELVEDAKVMDGFISSMFFKQSAPENDDKA</sequence>
<name>A0AAD3CP76_9STRA</name>
<feature type="region of interest" description="Disordered" evidence="1">
    <location>
        <begin position="1"/>
        <end position="50"/>
    </location>
</feature>
<gene>
    <name evidence="2" type="ORF">CTEN210_04746</name>
</gene>
<dbReference type="AlphaFoldDB" id="A0AAD3CP76"/>
<organism evidence="2 3">
    <name type="scientific">Chaetoceros tenuissimus</name>
    <dbReference type="NCBI Taxonomy" id="426638"/>
    <lineage>
        <taxon>Eukaryota</taxon>
        <taxon>Sar</taxon>
        <taxon>Stramenopiles</taxon>
        <taxon>Ochrophyta</taxon>
        <taxon>Bacillariophyta</taxon>
        <taxon>Coscinodiscophyceae</taxon>
        <taxon>Chaetocerotophycidae</taxon>
        <taxon>Chaetocerotales</taxon>
        <taxon>Chaetocerotaceae</taxon>
        <taxon>Chaetoceros</taxon>
    </lineage>
</organism>
<dbReference type="Proteomes" id="UP001054902">
    <property type="component" value="Unassembled WGS sequence"/>
</dbReference>
<feature type="region of interest" description="Disordered" evidence="1">
    <location>
        <begin position="180"/>
        <end position="208"/>
    </location>
</feature>
<evidence type="ECO:0000256" key="1">
    <source>
        <dbReference type="SAM" id="MobiDB-lite"/>
    </source>
</evidence>
<dbReference type="EMBL" id="BLLK01000027">
    <property type="protein sequence ID" value="GFH48270.1"/>
    <property type="molecule type" value="Genomic_DNA"/>
</dbReference>
<proteinExistence type="predicted"/>
<reference evidence="2 3" key="1">
    <citation type="journal article" date="2021" name="Sci. Rep.">
        <title>The genome of the diatom Chaetoceros tenuissimus carries an ancient integrated fragment of an extant virus.</title>
        <authorList>
            <person name="Hongo Y."/>
            <person name="Kimura K."/>
            <person name="Takaki Y."/>
            <person name="Yoshida Y."/>
            <person name="Baba S."/>
            <person name="Kobayashi G."/>
            <person name="Nagasaki K."/>
            <person name="Hano T."/>
            <person name="Tomaru Y."/>
        </authorList>
    </citation>
    <scope>NUCLEOTIDE SEQUENCE [LARGE SCALE GENOMIC DNA]</scope>
    <source>
        <strain evidence="2 3">NIES-3715</strain>
    </source>
</reference>